<dbReference type="AlphaFoldDB" id="A0A0D6JPW3"/>
<dbReference type="EMBL" id="CSTE01000002">
    <property type="protein sequence ID" value="CQR49668.1"/>
    <property type="molecule type" value="Genomic_DNA"/>
</dbReference>
<sequence length="98" mass="10524">MSMDGLLRDVSDAIDLPARVRESLAASFDDARAAVRAGDAEVALEHVEAASRVLGHKVPPSPLKEKLRHGVAAVERTAAAEPLVASEYLRLMSRLVRP</sequence>
<dbReference type="Proteomes" id="UP000198902">
    <property type="component" value="Unassembled WGS sequence"/>
</dbReference>
<reference evidence="3" key="1">
    <citation type="submission" date="2015-03" db="EMBL/GenBank/DDBJ databases">
        <authorList>
            <person name="Urmite Genomes"/>
        </authorList>
    </citation>
    <scope>NUCLEOTIDE SEQUENCE [LARGE SCALE GENOMIC DNA]</scope>
    <source>
        <strain evidence="3">Arc-Hr</strain>
    </source>
</reference>
<dbReference type="InterPro" id="IPR058414">
    <property type="entry name" value="DUF8101"/>
</dbReference>
<evidence type="ECO:0000313" key="2">
    <source>
        <dbReference type="EMBL" id="CQR49668.1"/>
    </source>
</evidence>
<evidence type="ECO:0000259" key="1">
    <source>
        <dbReference type="Pfam" id="PF26403"/>
    </source>
</evidence>
<gene>
    <name evidence="2" type="ORF">BN996_01136</name>
</gene>
<evidence type="ECO:0000313" key="3">
    <source>
        <dbReference type="Proteomes" id="UP000198902"/>
    </source>
</evidence>
<organism evidence="2 3">
    <name type="scientific">Haloferax massiliensis</name>
    <dbReference type="NCBI Taxonomy" id="1476858"/>
    <lineage>
        <taxon>Archaea</taxon>
        <taxon>Methanobacteriati</taxon>
        <taxon>Methanobacteriota</taxon>
        <taxon>Stenosarchaea group</taxon>
        <taxon>Halobacteria</taxon>
        <taxon>Halobacteriales</taxon>
        <taxon>Haloferacaceae</taxon>
        <taxon>Haloferax</taxon>
    </lineage>
</organism>
<feature type="domain" description="DUF8101" evidence="1">
    <location>
        <begin position="11"/>
        <end position="97"/>
    </location>
</feature>
<name>A0A0D6JPW3_9EURY</name>
<keyword evidence="3" id="KW-1185">Reference proteome</keyword>
<protein>
    <recommendedName>
        <fullName evidence="1">DUF8101 domain-containing protein</fullName>
    </recommendedName>
</protein>
<accession>A0A0D6JPW3</accession>
<dbReference type="Pfam" id="PF26403">
    <property type="entry name" value="DUF8101"/>
    <property type="match status" value="1"/>
</dbReference>
<proteinExistence type="predicted"/>